<dbReference type="Gene3D" id="1.10.285.20">
    <property type="entry name" value="Uncharacterised protein PF01937, DUF89, domain 2"/>
    <property type="match status" value="1"/>
</dbReference>
<dbReference type="PATRIC" id="fig|1698273.3.peg.468"/>
<dbReference type="EMBL" id="LHXX01000004">
    <property type="protein sequence ID" value="KXB02774.1"/>
    <property type="molecule type" value="Genomic_DNA"/>
</dbReference>
<protein>
    <recommendedName>
        <fullName evidence="1">Damage-control phosphatase ARMT1-like metal-binding domain-containing protein</fullName>
    </recommendedName>
</protein>
<feature type="domain" description="Damage-control phosphatase ARMT1-like metal-binding" evidence="1">
    <location>
        <begin position="5"/>
        <end position="288"/>
    </location>
</feature>
<accession>A0A133V8K8</accession>
<gene>
    <name evidence="2" type="ORF">AKJ43_00630</name>
</gene>
<organism evidence="2 3">
    <name type="scientific">candidate division MSBL1 archaeon SCGC-AAA261D19</name>
    <dbReference type="NCBI Taxonomy" id="1698273"/>
    <lineage>
        <taxon>Archaea</taxon>
        <taxon>Methanobacteriati</taxon>
        <taxon>Methanobacteriota</taxon>
        <taxon>candidate division MSBL1</taxon>
    </lineage>
</organism>
<keyword evidence="3" id="KW-1185">Reference proteome</keyword>
<reference evidence="2 3" key="1">
    <citation type="journal article" date="2016" name="Sci. Rep.">
        <title>Metabolic traits of an uncultured archaeal lineage -MSBL1- from brine pools of the Red Sea.</title>
        <authorList>
            <person name="Mwirichia R."/>
            <person name="Alam I."/>
            <person name="Rashid M."/>
            <person name="Vinu M."/>
            <person name="Ba-Alawi W."/>
            <person name="Anthony Kamau A."/>
            <person name="Kamanda Ngugi D."/>
            <person name="Goker M."/>
            <person name="Klenk H.P."/>
            <person name="Bajic V."/>
            <person name="Stingl U."/>
        </authorList>
    </citation>
    <scope>NUCLEOTIDE SEQUENCE [LARGE SCALE GENOMIC DNA]</scope>
    <source>
        <strain evidence="2">SCGC-AAA261D19</strain>
    </source>
</reference>
<evidence type="ECO:0000313" key="2">
    <source>
        <dbReference type="EMBL" id="KXB02774.1"/>
    </source>
</evidence>
<sequence length="294" mass="32939">MKIDPICVSCEIDGAIDQIKHSTEDKQVQFKALSSFLKYLASNVSEDLVPARMGTERNRIIGEITSNPDPYVYIKERSNRTAAKLEPYAEELVSKGEGEKERLSRALVVAALGNSMDFSVSNHKVDFPSFQEEFKKFFKRGLAHDDSKKIVSWIRSSDEVLYLLDNCGEVLLDRILMKEIKRTGAKLLVAARSSPVQDDVTLEIVRKLKIHRLGKLLPAGAVTGVDPIRAPAELRRKIEETDLIISKGQGNFEMFSEFEDMFRGRLVYLLMTKCEPVASSMKVGRGALVAKAVE</sequence>
<dbReference type="Proteomes" id="UP000070400">
    <property type="component" value="Unassembled WGS sequence"/>
</dbReference>
<dbReference type="Gene3D" id="1.10.8.380">
    <property type="entry name" value="Uncharacterised protein PF01937, DUF89, domain 1"/>
    <property type="match status" value="1"/>
</dbReference>
<dbReference type="InterPro" id="IPR036075">
    <property type="entry name" value="ARMT-1-like_metal-bd_sf"/>
</dbReference>
<proteinExistence type="predicted"/>
<dbReference type="InterPro" id="IPR014444">
    <property type="entry name" value="PH1575-like"/>
</dbReference>
<dbReference type="AlphaFoldDB" id="A0A133V8K8"/>
<comment type="caution">
    <text evidence="2">The sequence shown here is derived from an EMBL/GenBank/DDBJ whole genome shotgun (WGS) entry which is preliminary data.</text>
</comment>
<dbReference type="PIRSF" id="PIRSF006593">
    <property type="entry name" value="UCP006593"/>
    <property type="match status" value="1"/>
</dbReference>
<dbReference type="Gene3D" id="3.40.50.10880">
    <property type="entry name" value="Uncharacterised protein PF01937, DUF89, domain 3"/>
    <property type="match status" value="1"/>
</dbReference>
<dbReference type="SUPFAM" id="SSF111321">
    <property type="entry name" value="AF1104-like"/>
    <property type="match status" value="1"/>
</dbReference>
<evidence type="ECO:0000259" key="1">
    <source>
        <dbReference type="Pfam" id="PF01937"/>
    </source>
</evidence>
<evidence type="ECO:0000313" key="3">
    <source>
        <dbReference type="Proteomes" id="UP000070400"/>
    </source>
</evidence>
<name>A0A133V8K8_9EURY</name>
<dbReference type="InterPro" id="IPR002791">
    <property type="entry name" value="ARMT1-like_metal-bd"/>
</dbReference>
<dbReference type="Pfam" id="PF01937">
    <property type="entry name" value="ARMT1-like_dom"/>
    <property type="match status" value="1"/>
</dbReference>